<name>A0A1U7H4P0_9CYAN</name>
<dbReference type="EMBL" id="MRCA01000001">
    <property type="protein sequence ID" value="OKH16186.1"/>
    <property type="molecule type" value="Genomic_DNA"/>
</dbReference>
<evidence type="ECO:0000256" key="1">
    <source>
        <dbReference type="SAM" id="SignalP"/>
    </source>
</evidence>
<dbReference type="Proteomes" id="UP000186391">
    <property type="component" value="Unassembled WGS sequence"/>
</dbReference>
<dbReference type="InterPro" id="IPR043504">
    <property type="entry name" value="Peptidase_S1_PA_chymotrypsin"/>
</dbReference>
<feature type="chain" id="PRO_5012752905" evidence="1">
    <location>
        <begin position="24"/>
        <end position="261"/>
    </location>
</feature>
<evidence type="ECO:0000313" key="3">
    <source>
        <dbReference type="Proteomes" id="UP000186391"/>
    </source>
</evidence>
<dbReference type="InterPro" id="IPR009003">
    <property type="entry name" value="Peptidase_S1_PA"/>
</dbReference>
<dbReference type="PANTHER" id="PTHR22939:SF129">
    <property type="entry name" value="SERINE PROTEASE HTRA2, MITOCHONDRIAL"/>
    <property type="match status" value="1"/>
</dbReference>
<organism evidence="2 3">
    <name type="scientific">Fischerella major NIES-592</name>
    <dbReference type="NCBI Taxonomy" id="210994"/>
    <lineage>
        <taxon>Bacteria</taxon>
        <taxon>Bacillati</taxon>
        <taxon>Cyanobacteriota</taxon>
        <taxon>Cyanophyceae</taxon>
        <taxon>Nostocales</taxon>
        <taxon>Hapalosiphonaceae</taxon>
        <taxon>Fischerella</taxon>
    </lineage>
</organism>
<keyword evidence="3" id="KW-1185">Reference proteome</keyword>
<reference evidence="2 3" key="1">
    <citation type="submission" date="2016-11" db="EMBL/GenBank/DDBJ databases">
        <title>Draft Genome Sequences of Nine Cyanobacterial Strains from Diverse Habitats.</title>
        <authorList>
            <person name="Zhu T."/>
            <person name="Hou S."/>
            <person name="Lu X."/>
            <person name="Hess W.R."/>
        </authorList>
    </citation>
    <scope>NUCLEOTIDE SEQUENCE [LARGE SCALE GENOMIC DNA]</scope>
    <source>
        <strain evidence="2 3">NIES-592</strain>
    </source>
</reference>
<gene>
    <name evidence="2" type="ORF">NIES592_00465</name>
</gene>
<dbReference type="PANTHER" id="PTHR22939">
    <property type="entry name" value="SERINE PROTEASE FAMILY S1C HTRA-RELATED"/>
    <property type="match status" value="1"/>
</dbReference>
<dbReference type="OrthoDB" id="435074at2"/>
<protein>
    <submittedName>
        <fullName evidence="2">Peptidase S1</fullName>
    </submittedName>
</protein>
<comment type="caution">
    <text evidence="2">The sequence shown here is derived from an EMBL/GenBank/DDBJ whole genome shotgun (WGS) entry which is preliminary data.</text>
</comment>
<dbReference type="SUPFAM" id="SSF50494">
    <property type="entry name" value="Trypsin-like serine proteases"/>
    <property type="match status" value="1"/>
</dbReference>
<proteinExistence type="predicted"/>
<feature type="signal peptide" evidence="1">
    <location>
        <begin position="1"/>
        <end position="23"/>
    </location>
</feature>
<sequence length="261" mass="28600">MDWHKIILATCIGSLSISSVLVAPTVSSVEQSLNQRSTQQLQKQAKLITVKVLSKDFLGSGILIHTKGSVYTVLTNAHVLRSGKAPYQIQTYDGKVYAATLQSMSDCGNDLARLQFRSDRTKYTVASLDFRSSLTKGNKVFAAGFPFDEEGDQDIGFVFRSGEVSLVLDKALEGGYKIGYTNDIQKGMSGGPLLNYAGKVVAINGMHAEPLWGDPYVYQDGTEPEPELRQQMHQYSWGIPIATFVDLVSSSDSNFQAEVKK</sequence>
<dbReference type="Pfam" id="PF13365">
    <property type="entry name" value="Trypsin_2"/>
    <property type="match status" value="1"/>
</dbReference>
<evidence type="ECO:0000313" key="2">
    <source>
        <dbReference type="EMBL" id="OKH16186.1"/>
    </source>
</evidence>
<dbReference type="Gene3D" id="2.40.10.10">
    <property type="entry name" value="Trypsin-like serine proteases"/>
    <property type="match status" value="2"/>
</dbReference>
<keyword evidence="1" id="KW-0732">Signal</keyword>
<dbReference type="AlphaFoldDB" id="A0A1U7H4P0"/>
<dbReference type="RefSeq" id="WP_073554621.1">
    <property type="nucleotide sequence ID" value="NZ_MRCA01000001.1"/>
</dbReference>
<accession>A0A1U7H4P0</accession>